<dbReference type="GO" id="GO:0005524">
    <property type="term" value="F:ATP binding"/>
    <property type="evidence" value="ECO:0007669"/>
    <property type="project" value="UniProtKB-KW"/>
</dbReference>
<dbReference type="PANTHER" id="PTHR43335">
    <property type="entry name" value="ABC TRANSPORTER, ATP-BINDING PROTEIN"/>
    <property type="match status" value="1"/>
</dbReference>
<organism evidence="6 7">
    <name type="scientific">Kribbella deserti</name>
    <dbReference type="NCBI Taxonomy" id="1926257"/>
    <lineage>
        <taxon>Bacteria</taxon>
        <taxon>Bacillati</taxon>
        <taxon>Actinomycetota</taxon>
        <taxon>Actinomycetes</taxon>
        <taxon>Propionibacteriales</taxon>
        <taxon>Kribbellaceae</taxon>
        <taxon>Kribbella</taxon>
    </lineage>
</organism>
<dbReference type="InterPro" id="IPR003439">
    <property type="entry name" value="ABC_transporter-like_ATP-bd"/>
</dbReference>
<dbReference type="PROSITE" id="PS50893">
    <property type="entry name" value="ABC_TRANSPORTER_2"/>
    <property type="match status" value="1"/>
</dbReference>
<accession>A0ABV6QW69</accession>
<gene>
    <name evidence="6" type="ORF">ACFFGN_28070</name>
</gene>
<evidence type="ECO:0000256" key="4">
    <source>
        <dbReference type="ARBA" id="ARBA00022840"/>
    </source>
</evidence>
<dbReference type="Proteomes" id="UP001589890">
    <property type="component" value="Unassembled WGS sequence"/>
</dbReference>
<evidence type="ECO:0000256" key="2">
    <source>
        <dbReference type="ARBA" id="ARBA00022448"/>
    </source>
</evidence>
<feature type="domain" description="ABC transporter" evidence="5">
    <location>
        <begin position="10"/>
        <end position="235"/>
    </location>
</feature>
<sequence>MTAGTKGLPIRVDGLTKAFGPVEAVSDVSFTAAAGRVTGFVGPNGAGKSTTLRMLLGLTRADRGTALIGDTPYAELAAPTATVGAVLDIASAHPATTARGHLRTFGDLGGHPRSRVEAVIAAVGLGAYADRQVKGFSTGMRQRLGLATALLGDPAVLVLDEPSNGLDPAGIVWLRGFLRKFAAAGGTVLISSHVLTELQYSIDDLILINRGRIGWTGSLAEFTQHGETLEDAFLALTAKEQLT</sequence>
<keyword evidence="2" id="KW-0813">Transport</keyword>
<evidence type="ECO:0000256" key="1">
    <source>
        <dbReference type="ARBA" id="ARBA00005417"/>
    </source>
</evidence>
<dbReference type="SUPFAM" id="SSF52540">
    <property type="entry name" value="P-loop containing nucleoside triphosphate hydrolases"/>
    <property type="match status" value="1"/>
</dbReference>
<evidence type="ECO:0000256" key="3">
    <source>
        <dbReference type="ARBA" id="ARBA00022741"/>
    </source>
</evidence>
<reference evidence="6 7" key="1">
    <citation type="submission" date="2024-09" db="EMBL/GenBank/DDBJ databases">
        <authorList>
            <person name="Sun Q."/>
            <person name="Mori K."/>
        </authorList>
    </citation>
    <scope>NUCLEOTIDE SEQUENCE [LARGE SCALE GENOMIC DNA]</scope>
    <source>
        <strain evidence="6 7">CGMCC 1.15906</strain>
    </source>
</reference>
<evidence type="ECO:0000259" key="5">
    <source>
        <dbReference type="PROSITE" id="PS50893"/>
    </source>
</evidence>
<keyword evidence="3" id="KW-0547">Nucleotide-binding</keyword>
<dbReference type="InterPro" id="IPR027417">
    <property type="entry name" value="P-loop_NTPase"/>
</dbReference>
<dbReference type="EMBL" id="JBHLTC010000036">
    <property type="protein sequence ID" value="MFC0627962.1"/>
    <property type="molecule type" value="Genomic_DNA"/>
</dbReference>
<dbReference type="SMART" id="SM00382">
    <property type="entry name" value="AAA"/>
    <property type="match status" value="1"/>
</dbReference>
<dbReference type="Pfam" id="PF00005">
    <property type="entry name" value="ABC_tran"/>
    <property type="match status" value="1"/>
</dbReference>
<name>A0ABV6QW69_9ACTN</name>
<dbReference type="RefSeq" id="WP_380053286.1">
    <property type="nucleotide sequence ID" value="NZ_JBHLTC010000036.1"/>
</dbReference>
<dbReference type="PANTHER" id="PTHR43335:SF4">
    <property type="entry name" value="ABC TRANSPORTER, ATP-BINDING PROTEIN"/>
    <property type="match status" value="1"/>
</dbReference>
<evidence type="ECO:0000313" key="6">
    <source>
        <dbReference type="EMBL" id="MFC0627962.1"/>
    </source>
</evidence>
<dbReference type="Gene3D" id="3.40.50.300">
    <property type="entry name" value="P-loop containing nucleotide triphosphate hydrolases"/>
    <property type="match status" value="1"/>
</dbReference>
<proteinExistence type="inferred from homology"/>
<protein>
    <submittedName>
        <fullName evidence="6">ABC transporter ATP-binding protein</fullName>
    </submittedName>
</protein>
<evidence type="ECO:0000313" key="7">
    <source>
        <dbReference type="Proteomes" id="UP001589890"/>
    </source>
</evidence>
<keyword evidence="4 6" id="KW-0067">ATP-binding</keyword>
<comment type="caution">
    <text evidence="6">The sequence shown here is derived from an EMBL/GenBank/DDBJ whole genome shotgun (WGS) entry which is preliminary data.</text>
</comment>
<dbReference type="InterPro" id="IPR003593">
    <property type="entry name" value="AAA+_ATPase"/>
</dbReference>
<keyword evidence="7" id="KW-1185">Reference proteome</keyword>
<comment type="similarity">
    <text evidence="1">Belongs to the ABC transporter superfamily.</text>
</comment>